<evidence type="ECO:0000313" key="2">
    <source>
        <dbReference type="Proteomes" id="UP001631969"/>
    </source>
</evidence>
<dbReference type="EC" id="3.4.24.-" evidence="1"/>
<name>A0ACC7NZV9_9BACL</name>
<comment type="caution">
    <text evidence="1">The sequence shown here is derived from an EMBL/GenBank/DDBJ whole genome shotgun (WGS) entry which is preliminary data.</text>
</comment>
<dbReference type="EMBL" id="JBJURJ010000009">
    <property type="protein sequence ID" value="MFM9329606.1"/>
    <property type="molecule type" value="Genomic_DNA"/>
</dbReference>
<keyword evidence="2" id="KW-1185">Reference proteome</keyword>
<proteinExistence type="predicted"/>
<protein>
    <submittedName>
        <fullName evidence="1">M48 family metalloprotease</fullName>
        <ecNumber evidence="1">3.4.24.-</ecNumber>
    </submittedName>
</protein>
<keyword evidence="1" id="KW-0482">Metalloprotease</keyword>
<dbReference type="Proteomes" id="UP001631969">
    <property type="component" value="Unassembled WGS sequence"/>
</dbReference>
<reference evidence="1" key="1">
    <citation type="submission" date="2024-12" db="EMBL/GenBank/DDBJ databases">
        <authorList>
            <person name="Wu N."/>
        </authorList>
    </citation>
    <scope>NUCLEOTIDE SEQUENCE</scope>
    <source>
        <strain evidence="1">P15</strain>
    </source>
</reference>
<gene>
    <name evidence="1" type="ORF">ACI1P1_15030</name>
</gene>
<keyword evidence="1" id="KW-0378">Hydrolase</keyword>
<accession>A0ACC7NZV9</accession>
<organism evidence="1 2">
    <name type="scientific">Paenibacillus mesotrionivorans</name>
    <dbReference type="NCBI Taxonomy" id="3160968"/>
    <lineage>
        <taxon>Bacteria</taxon>
        <taxon>Bacillati</taxon>
        <taxon>Bacillota</taxon>
        <taxon>Bacilli</taxon>
        <taxon>Bacillales</taxon>
        <taxon>Paenibacillaceae</taxon>
        <taxon>Paenibacillus</taxon>
    </lineage>
</organism>
<evidence type="ECO:0000313" key="1">
    <source>
        <dbReference type="EMBL" id="MFM9329606.1"/>
    </source>
</evidence>
<keyword evidence="1" id="KW-0645">Protease</keyword>
<sequence length="423" mass="47930">MPKPGVSAIRRYWIWFAVYAAAMGVYLYLTRGNGVSEAYRGTAADPATFMSGEQLRVSEFYPAWRNWLFFLLTPLEWGLYVLILYSGWGKRLYSRLEERRWPSFPAFMVYALMVQAVVFVGCLPLRFIGYRMSRFYGISTQGLVGWLRDKLVEFSVGAIPLALGLALALWMIRRGGRWWLKLWLISIPFILFMMVVQPVFIDPLYNQYSRLSDPVLEAHILSMADEAGIPADRVYEANMSVKTNAYNAYVNGIGPTLRIVVWDTLYRLDENEILPIVAHEIGHYVLHHLEWSTLGLIGSALVMLYLGQGLYRYAYRRWGEAWGLRSLGDPAAAAALLLLLSVLGFASLPFSNAVSRQAERAADAYALTLAHTPDGVVSMNQKLAATTFDDVHSPLLVRLFRDTHPSAMERIHDADQFSRSFGK</sequence>